<sequence>MTTAPAPAALAQSARRVFVDSLVRGSAAVPAVLVEAVQQRLMSKVADSVRPGQLRDVLSSLQQHGATWQMGLIAALRAQFRAAKGSTTAPAPSAAPPATPPPQGASSLSLVGDATIEREIASSRLALSLVGDAHWQFTDLRTRMQALERRGDLLPDDLLRPQTTALIWIDAWAKADLTPSEWQVLHETLEAEFAQWLGAAYHDANHWLLEQGVLPDVDLRPFIRRTRGVQATVPVGASFVESSSAAGNLRPEHRHRADFGASPAYEVVMVDGAVSHSTGGGALVSGSGARDAVRRSPVAMRSAEVLEQMQQVLAREVPAMAVVRPALAMAPSSEGLMAAEGGARTAPLDAQGLVRISPRLQAVIQRAQVALQRPHGGGSGAPAEAVGTGGLLEESRARSQAFKQVLKQAAGSPEERATIELVAMMFQSILQDERLPASIRVWFARLQMPVLRVAVLEPDFFATNDHPARSLIDRMGACALGFDPSQAMGDVLEREVKRIVQVVEAYPDTGRKVFQTVLTEFESFLSHFFAEDNDASKKGVSLAQQVEQRETLAIQYTIELRKMLADMPVDDGLREFLFQVWADVLAVTAMRHGPQAETTVKMKRAAADLIWSGGAKSSPEERAEVIRRFPALLKTLRDGMGHATIPAKKQDEHIRKLNAVLATAFTTKAAPIPKQRLDELFERLQDLESMLPSVADIDLDEDLVRDLSGHEREGLEVVSDGGQQPNEAMYQWARELPVGGWFRLNFRGREDTVQLAWVGAQHSLRLFVSPQGRAILFPLHRLAGYLQAGLLQPAQEESLTVKATRDALAMLEAQPDALK</sequence>
<protein>
    <submittedName>
        <fullName evidence="2">DUF1631 family protein</fullName>
    </submittedName>
</protein>
<name>A0A3S2UZQ1_9BURK</name>
<dbReference type="InterPro" id="IPR012434">
    <property type="entry name" value="DUF1631"/>
</dbReference>
<dbReference type="RefSeq" id="WP_127683098.1">
    <property type="nucleotide sequence ID" value="NZ_SACM01000003.1"/>
</dbReference>
<dbReference type="AlphaFoldDB" id="A0A3S2UZQ1"/>
<evidence type="ECO:0000313" key="2">
    <source>
        <dbReference type="EMBL" id="RVT84697.1"/>
    </source>
</evidence>
<organism evidence="2 3">
    <name type="scientific">Inhella crocodyli</name>
    <dbReference type="NCBI Taxonomy" id="2499851"/>
    <lineage>
        <taxon>Bacteria</taxon>
        <taxon>Pseudomonadati</taxon>
        <taxon>Pseudomonadota</taxon>
        <taxon>Betaproteobacteria</taxon>
        <taxon>Burkholderiales</taxon>
        <taxon>Sphaerotilaceae</taxon>
        <taxon>Inhella</taxon>
    </lineage>
</organism>
<dbReference type="Pfam" id="PF07793">
    <property type="entry name" value="DUF1631"/>
    <property type="match status" value="1"/>
</dbReference>
<feature type="region of interest" description="Disordered" evidence="1">
    <location>
        <begin position="85"/>
        <end position="108"/>
    </location>
</feature>
<comment type="caution">
    <text evidence="2">The sequence shown here is derived from an EMBL/GenBank/DDBJ whole genome shotgun (WGS) entry which is preliminary data.</text>
</comment>
<keyword evidence="3" id="KW-1185">Reference proteome</keyword>
<dbReference type="Proteomes" id="UP000288587">
    <property type="component" value="Unassembled WGS sequence"/>
</dbReference>
<proteinExistence type="predicted"/>
<evidence type="ECO:0000256" key="1">
    <source>
        <dbReference type="SAM" id="MobiDB-lite"/>
    </source>
</evidence>
<gene>
    <name evidence="2" type="ORF">EOD73_11215</name>
</gene>
<dbReference type="EMBL" id="SACM01000003">
    <property type="protein sequence ID" value="RVT84697.1"/>
    <property type="molecule type" value="Genomic_DNA"/>
</dbReference>
<feature type="compositionally biased region" description="Pro residues" evidence="1">
    <location>
        <begin position="93"/>
        <end position="103"/>
    </location>
</feature>
<evidence type="ECO:0000313" key="3">
    <source>
        <dbReference type="Proteomes" id="UP000288587"/>
    </source>
</evidence>
<dbReference type="OrthoDB" id="6188167at2"/>
<accession>A0A3S2UZQ1</accession>
<reference evidence="2 3" key="1">
    <citation type="submission" date="2019-01" db="EMBL/GenBank/DDBJ databases">
        <authorList>
            <person name="Chen W.-M."/>
        </authorList>
    </citation>
    <scope>NUCLEOTIDE SEQUENCE [LARGE SCALE GENOMIC DNA]</scope>
    <source>
        <strain evidence="2 3">CCP-18</strain>
    </source>
</reference>